<comment type="caution">
    <text evidence="2">The sequence shown here is derived from an EMBL/GenBank/DDBJ whole genome shotgun (WGS) entry which is preliminary data.</text>
</comment>
<reference evidence="2" key="1">
    <citation type="submission" date="2020-07" db="EMBL/GenBank/DDBJ databases">
        <title>Draft Genome Sequence of a Deep-Sea Yeast, Naganishia (Cryptococcus) liquefaciens strain N6.</title>
        <authorList>
            <person name="Han Y.W."/>
            <person name="Kajitani R."/>
            <person name="Morimoto H."/>
            <person name="Parhat M."/>
            <person name="Tsubouchi H."/>
            <person name="Bakenova O."/>
            <person name="Ogata M."/>
            <person name="Argunhan B."/>
            <person name="Aoki R."/>
            <person name="Kajiwara S."/>
            <person name="Itoh T."/>
            <person name="Iwasaki H."/>
        </authorList>
    </citation>
    <scope>NUCLEOTIDE SEQUENCE</scope>
    <source>
        <strain evidence="2">N6</strain>
    </source>
</reference>
<evidence type="ECO:0000313" key="2">
    <source>
        <dbReference type="EMBL" id="GHJ84906.1"/>
    </source>
</evidence>
<keyword evidence="3" id="KW-1185">Reference proteome</keyword>
<name>A0A8H3TQ52_9TREE</name>
<dbReference type="AlphaFoldDB" id="A0A8H3TQ52"/>
<accession>A0A8H3TQ52</accession>
<evidence type="ECO:0000256" key="1">
    <source>
        <dbReference type="SAM" id="MobiDB-lite"/>
    </source>
</evidence>
<protein>
    <submittedName>
        <fullName evidence="2">Uncharacterized protein</fullName>
    </submittedName>
</protein>
<dbReference type="EMBL" id="BLZA01000009">
    <property type="protein sequence ID" value="GHJ84906.1"/>
    <property type="molecule type" value="Genomic_DNA"/>
</dbReference>
<feature type="compositionally biased region" description="Low complexity" evidence="1">
    <location>
        <begin position="9"/>
        <end position="32"/>
    </location>
</feature>
<dbReference type="OrthoDB" id="2687798at2759"/>
<sequence>MFSISSTIARSARLPAPAAAAATRTLRTTALARTERDPAKPNSQGHAVRKSGQTLEGGMDVQSAGVKAGFAQSREGKSSQAEPYDTAAEDGAGQAAPSRQKADALRDASSASQAAHSAGAFKDHRGGAQSSGEVAGNVGNKQEAAAPSVTSTVKQALGLGTSKKEHQESKTGPGVSRQMHTSARRAGEAYEGSTGDGAHKTGKPEERLTGEQNEHLKHKQAGQADNGKGNAADTPHLPSKTSGARTATDLRTDADSQRKARFHTSARQTKDAPGGYVRATENPAKAAGYDTPGEALPSADMYPNKLPAADDLTPSSALPHSTTAGAPRHPVTGDQARDGTLADRNPPPLTSEAGEIGLNDAWKKRNAELKGQ</sequence>
<dbReference type="Proteomes" id="UP000620104">
    <property type="component" value="Unassembled WGS sequence"/>
</dbReference>
<proteinExistence type="predicted"/>
<feature type="region of interest" description="Disordered" evidence="1">
    <location>
        <begin position="159"/>
        <end position="205"/>
    </location>
</feature>
<gene>
    <name evidence="2" type="ORF">NliqN6_1308</name>
</gene>
<organism evidence="2 3">
    <name type="scientific">Naganishia liquefaciens</name>
    <dbReference type="NCBI Taxonomy" id="104408"/>
    <lineage>
        <taxon>Eukaryota</taxon>
        <taxon>Fungi</taxon>
        <taxon>Dikarya</taxon>
        <taxon>Basidiomycota</taxon>
        <taxon>Agaricomycotina</taxon>
        <taxon>Tremellomycetes</taxon>
        <taxon>Filobasidiales</taxon>
        <taxon>Filobasidiaceae</taxon>
        <taxon>Naganishia</taxon>
    </lineage>
</organism>
<feature type="region of interest" description="Disordered" evidence="1">
    <location>
        <begin position="217"/>
        <end position="359"/>
    </location>
</feature>
<feature type="region of interest" description="Disordered" evidence="1">
    <location>
        <begin position="1"/>
        <end position="135"/>
    </location>
</feature>
<feature type="compositionally biased region" description="Low complexity" evidence="1">
    <location>
        <begin position="108"/>
        <end position="120"/>
    </location>
</feature>
<evidence type="ECO:0000313" key="3">
    <source>
        <dbReference type="Proteomes" id="UP000620104"/>
    </source>
</evidence>
<feature type="compositionally biased region" description="Polar residues" evidence="1">
    <location>
        <begin position="313"/>
        <end position="324"/>
    </location>
</feature>
<feature type="compositionally biased region" description="Basic and acidic residues" evidence="1">
    <location>
        <begin position="248"/>
        <end position="258"/>
    </location>
</feature>